<feature type="transmembrane region" description="Helical" evidence="10">
    <location>
        <begin position="443"/>
        <end position="462"/>
    </location>
</feature>
<evidence type="ECO:0000256" key="2">
    <source>
        <dbReference type="ARBA" id="ARBA00022475"/>
    </source>
</evidence>
<dbReference type="PANTHER" id="PTHR47019:SF1">
    <property type="entry name" value="LIPID II FLIPPASE MURJ"/>
    <property type="match status" value="1"/>
</dbReference>
<keyword evidence="5 10" id="KW-0573">Peptidoglycan synthesis</keyword>
<keyword evidence="12" id="KW-1185">Reference proteome</keyword>
<dbReference type="GO" id="GO:0015648">
    <property type="term" value="F:lipid-linked peptidoglycan transporter activity"/>
    <property type="evidence" value="ECO:0007669"/>
    <property type="project" value="UniProtKB-UniRule"/>
</dbReference>
<keyword evidence="10" id="KW-0961">Cell wall biogenesis/degradation</keyword>
<dbReference type="Proteomes" id="UP000545037">
    <property type="component" value="Unassembled WGS sequence"/>
</dbReference>
<keyword evidence="6 10" id="KW-1133">Transmembrane helix</keyword>
<feature type="transmembrane region" description="Helical" evidence="10">
    <location>
        <begin position="330"/>
        <end position="349"/>
    </location>
</feature>
<keyword evidence="2 10" id="KW-1003">Cell membrane</keyword>
<feature type="transmembrane region" description="Helical" evidence="10">
    <location>
        <begin position="289"/>
        <end position="310"/>
    </location>
</feature>
<dbReference type="GO" id="GO:0071555">
    <property type="term" value="P:cell wall organization"/>
    <property type="evidence" value="ECO:0007669"/>
    <property type="project" value="UniProtKB-KW"/>
</dbReference>
<reference evidence="11 12" key="1">
    <citation type="submission" date="2020-08" db="EMBL/GenBank/DDBJ databases">
        <title>Genomic Encyclopedia of Type Strains, Phase IV (KMG-IV): sequencing the most valuable type-strain genomes for metagenomic binning, comparative biology and taxonomic classification.</title>
        <authorList>
            <person name="Goeker M."/>
        </authorList>
    </citation>
    <scope>NUCLEOTIDE SEQUENCE [LARGE SCALE GENOMIC DNA]</scope>
    <source>
        <strain evidence="11 12">DSM 4737</strain>
    </source>
</reference>
<name>A0A7W9FEY5_9CAUL</name>
<sequence length="586" mass="61135">MPTELGPGWCRDERTLWYPMTETPRPPAPIEPAAAVPAASATVDPMVQPPASATTSGKGGGMMRSSAIFSGMTLISRLAGFARDTVITGYLGASIGPAGDAYYTALNFPNLFRRIFAEGAFAAAFVPAYARTLETEGQEAADRVATDALAVIAAITVALTILAQLTMPWIMTVMNSGFLDDPVRFKLAVVLTQITMPYLPCMAVAALLSGVLNARGRFIVSGAYPILLNLIMLAAVIPATGGPIQAAYAASWAVGIAGVAQAGLCWWAVRKAGANVRLSMPRLTGPVKAIIITAIPAAIGNSATQINVFISQNLSSWVDGGRSWLSTADRLYQLPLGLVGVAIGIALLPRLSRAVASEDKGQQQSSMDEAMILSMALTLPAAAALMAMPYFLIDALFTRAAFLEVDARATAGILLQFGWGVPAFVLIRILSPAYFARRDTRSPMTFALVSVAVNAVLAIGLFNLGMGVAGIAAAVSASAWVNALLLAGRLWRRDLYRPGAAAISRLARILLASAGLGAVVAAASWARPVYEAPIAELLAGIGSSHGAKEISLLLVTGLGGLVYVGLAFATRAVTIGEVRGLLRRGR</sequence>
<feature type="transmembrane region" description="Helical" evidence="10">
    <location>
        <begin position="509"/>
        <end position="530"/>
    </location>
</feature>
<comment type="caution">
    <text evidence="11">The sequence shown here is derived from an EMBL/GenBank/DDBJ whole genome shotgun (WGS) entry which is preliminary data.</text>
</comment>
<comment type="function">
    <text evidence="8 10">Involved in peptidoglycan biosynthesis. Transports lipid-linked peptidoglycan precursors from the inner to the outer leaflet of the cytoplasmic membrane.</text>
</comment>
<keyword evidence="7 10" id="KW-0472">Membrane</keyword>
<protein>
    <recommendedName>
        <fullName evidence="10">Probable lipid II flippase MurJ</fullName>
    </recommendedName>
</protein>
<feature type="transmembrane region" description="Helical" evidence="10">
    <location>
        <begin position="190"/>
        <end position="211"/>
    </location>
</feature>
<accession>A0A7W9FEY5</accession>
<evidence type="ECO:0000256" key="5">
    <source>
        <dbReference type="ARBA" id="ARBA00022984"/>
    </source>
</evidence>
<feature type="transmembrane region" description="Helical" evidence="10">
    <location>
        <begin position="550"/>
        <end position="574"/>
    </location>
</feature>
<evidence type="ECO:0000256" key="1">
    <source>
        <dbReference type="ARBA" id="ARBA00004651"/>
    </source>
</evidence>
<dbReference type="UniPathway" id="UPA00219"/>
<feature type="transmembrane region" description="Helical" evidence="10">
    <location>
        <begin position="370"/>
        <end position="393"/>
    </location>
</feature>
<comment type="similarity">
    <text evidence="9 10">Belongs to the MurJ/MviN family.</text>
</comment>
<keyword evidence="10" id="KW-0813">Transport</keyword>
<feature type="transmembrane region" description="Helical" evidence="10">
    <location>
        <begin position="249"/>
        <end position="269"/>
    </location>
</feature>
<evidence type="ECO:0000256" key="9">
    <source>
        <dbReference type="ARBA" id="ARBA00061532"/>
    </source>
</evidence>
<dbReference type="AlphaFoldDB" id="A0A7W9FEY5"/>
<comment type="pathway">
    <text evidence="10">Cell wall biogenesis; peptidoglycan biosynthesis.</text>
</comment>
<evidence type="ECO:0000313" key="12">
    <source>
        <dbReference type="Proteomes" id="UP000545037"/>
    </source>
</evidence>
<dbReference type="NCBIfam" id="TIGR01695">
    <property type="entry name" value="murJ_mviN"/>
    <property type="match status" value="1"/>
</dbReference>
<dbReference type="HAMAP" id="MF_02078">
    <property type="entry name" value="MurJ_MviN"/>
    <property type="match status" value="1"/>
</dbReference>
<evidence type="ECO:0000256" key="8">
    <source>
        <dbReference type="ARBA" id="ARBA00060041"/>
    </source>
</evidence>
<comment type="subcellular location">
    <subcellularLocation>
        <location evidence="10">Cell inner membrane</location>
        <topology evidence="10">Multi-pass membrane protein</topology>
    </subcellularLocation>
    <subcellularLocation>
        <location evidence="1">Cell membrane</location>
        <topology evidence="1">Multi-pass membrane protein</topology>
    </subcellularLocation>
</comment>
<dbReference type="GO" id="GO:0034204">
    <property type="term" value="P:lipid translocation"/>
    <property type="evidence" value="ECO:0007669"/>
    <property type="project" value="TreeGrafter"/>
</dbReference>
<dbReference type="Pfam" id="PF03023">
    <property type="entry name" value="MurJ"/>
    <property type="match status" value="1"/>
</dbReference>
<dbReference type="EMBL" id="JACHOR010000001">
    <property type="protein sequence ID" value="MBB5745018.1"/>
    <property type="molecule type" value="Genomic_DNA"/>
</dbReference>
<dbReference type="PANTHER" id="PTHR47019">
    <property type="entry name" value="LIPID II FLIPPASE MURJ"/>
    <property type="match status" value="1"/>
</dbReference>
<dbReference type="GO" id="GO:0005886">
    <property type="term" value="C:plasma membrane"/>
    <property type="evidence" value="ECO:0007669"/>
    <property type="project" value="UniProtKB-SubCell"/>
</dbReference>
<feature type="transmembrane region" description="Helical" evidence="10">
    <location>
        <begin position="148"/>
        <end position="170"/>
    </location>
</feature>
<keyword evidence="10" id="KW-0997">Cell inner membrane</keyword>
<evidence type="ECO:0000256" key="10">
    <source>
        <dbReference type="HAMAP-Rule" id="MF_02078"/>
    </source>
</evidence>
<keyword evidence="3 10" id="KW-0812">Transmembrane</keyword>
<dbReference type="InterPro" id="IPR051050">
    <property type="entry name" value="Lipid_II_flippase_MurJ/MviN"/>
</dbReference>
<dbReference type="GO" id="GO:0009252">
    <property type="term" value="P:peptidoglycan biosynthetic process"/>
    <property type="evidence" value="ECO:0007669"/>
    <property type="project" value="UniProtKB-UniRule"/>
</dbReference>
<feature type="transmembrane region" description="Helical" evidence="10">
    <location>
        <begin position="468"/>
        <end position="488"/>
    </location>
</feature>
<evidence type="ECO:0000256" key="3">
    <source>
        <dbReference type="ARBA" id="ARBA00022692"/>
    </source>
</evidence>
<evidence type="ECO:0000256" key="7">
    <source>
        <dbReference type="ARBA" id="ARBA00023136"/>
    </source>
</evidence>
<feature type="transmembrane region" description="Helical" evidence="10">
    <location>
        <begin position="218"/>
        <end position="237"/>
    </location>
</feature>
<evidence type="ECO:0000256" key="6">
    <source>
        <dbReference type="ARBA" id="ARBA00022989"/>
    </source>
</evidence>
<evidence type="ECO:0000313" key="11">
    <source>
        <dbReference type="EMBL" id="MBB5745018.1"/>
    </source>
</evidence>
<organism evidence="11 12">
    <name type="scientific">Brevundimonas variabilis</name>
    <dbReference type="NCBI Taxonomy" id="74312"/>
    <lineage>
        <taxon>Bacteria</taxon>
        <taxon>Pseudomonadati</taxon>
        <taxon>Pseudomonadota</taxon>
        <taxon>Alphaproteobacteria</taxon>
        <taxon>Caulobacterales</taxon>
        <taxon>Caulobacteraceae</taxon>
        <taxon>Brevundimonas</taxon>
    </lineage>
</organism>
<dbReference type="GO" id="GO:0008360">
    <property type="term" value="P:regulation of cell shape"/>
    <property type="evidence" value="ECO:0007669"/>
    <property type="project" value="UniProtKB-KW"/>
</dbReference>
<dbReference type="CDD" id="cd13123">
    <property type="entry name" value="MATE_MurJ_like"/>
    <property type="match status" value="1"/>
</dbReference>
<keyword evidence="4 10" id="KW-0133">Cell shape</keyword>
<proteinExistence type="inferred from homology"/>
<gene>
    <name evidence="10" type="primary">murJ</name>
    <name evidence="11" type="ORF">GGR13_000590</name>
</gene>
<dbReference type="PRINTS" id="PR01806">
    <property type="entry name" value="VIRFACTRMVIN"/>
</dbReference>
<dbReference type="InterPro" id="IPR004268">
    <property type="entry name" value="MurJ"/>
</dbReference>
<feature type="transmembrane region" description="Helical" evidence="10">
    <location>
        <begin position="413"/>
        <end position="431"/>
    </location>
</feature>
<evidence type="ECO:0000256" key="4">
    <source>
        <dbReference type="ARBA" id="ARBA00022960"/>
    </source>
</evidence>